<protein>
    <submittedName>
        <fullName evidence="9 10">Uncharacterized protein LOC101493187</fullName>
    </submittedName>
</protein>
<dbReference type="InterPro" id="IPR011011">
    <property type="entry name" value="Znf_FYVE_PHD"/>
</dbReference>
<evidence type="ECO:0000259" key="7">
    <source>
        <dbReference type="SMART" id="SM00249"/>
    </source>
</evidence>
<evidence type="ECO:0000256" key="6">
    <source>
        <dbReference type="SAM" id="MobiDB-lite"/>
    </source>
</evidence>
<gene>
    <name evidence="9 10" type="primary">LOC101493187</name>
</gene>
<dbReference type="STRING" id="3827.A0A1S2XWC1"/>
<feature type="domain" description="Zinc finger PHD-type" evidence="7">
    <location>
        <begin position="26"/>
        <end position="69"/>
    </location>
</feature>
<feature type="compositionally biased region" description="Polar residues" evidence="6">
    <location>
        <begin position="948"/>
        <end position="959"/>
    </location>
</feature>
<comment type="subcellular location">
    <subcellularLocation>
        <location evidence="1">Nucleus</location>
    </subcellularLocation>
</comment>
<dbReference type="InterPro" id="IPR013083">
    <property type="entry name" value="Znf_RING/FYVE/PHD"/>
</dbReference>
<evidence type="ECO:0000256" key="4">
    <source>
        <dbReference type="ARBA" id="ARBA00022833"/>
    </source>
</evidence>
<dbReference type="AlphaFoldDB" id="A0A1S2XWC1"/>
<dbReference type="KEGG" id="cam:101493187"/>
<dbReference type="InterPro" id="IPR001965">
    <property type="entry name" value="Znf_PHD"/>
</dbReference>
<feature type="compositionally biased region" description="Polar residues" evidence="6">
    <location>
        <begin position="753"/>
        <end position="816"/>
    </location>
</feature>
<dbReference type="PANTHER" id="PTHR14571">
    <property type="entry name" value="HISTONE-LYSINE N-METHYLTRANSFERASE SET-26-RELATED"/>
    <property type="match status" value="1"/>
</dbReference>
<feature type="region of interest" description="Disordered" evidence="6">
    <location>
        <begin position="511"/>
        <end position="561"/>
    </location>
</feature>
<evidence type="ECO:0000256" key="1">
    <source>
        <dbReference type="ARBA" id="ARBA00004123"/>
    </source>
</evidence>
<reference evidence="8" key="1">
    <citation type="journal article" date="2013" name="Nat. Biotechnol.">
        <title>Draft genome sequence of chickpea (Cicer arietinum) provides a resource for trait improvement.</title>
        <authorList>
            <person name="Varshney R.K."/>
            <person name="Song C."/>
            <person name="Saxena R.K."/>
            <person name="Azam S."/>
            <person name="Yu S."/>
            <person name="Sharpe A.G."/>
            <person name="Cannon S."/>
            <person name="Baek J."/>
            <person name="Rosen B.D."/>
            <person name="Tar'an B."/>
            <person name="Millan T."/>
            <person name="Zhang X."/>
            <person name="Ramsay L.D."/>
            <person name="Iwata A."/>
            <person name="Wang Y."/>
            <person name="Nelson W."/>
            <person name="Farmer A.D."/>
            <person name="Gaur P.M."/>
            <person name="Soderlund C."/>
            <person name="Penmetsa R.V."/>
            <person name="Xu C."/>
            <person name="Bharti A.K."/>
            <person name="He W."/>
            <person name="Winter P."/>
            <person name="Zhao S."/>
            <person name="Hane J.K."/>
            <person name="Carrasquilla-Garcia N."/>
            <person name="Condie J.A."/>
            <person name="Upadhyaya H.D."/>
            <person name="Luo M.C."/>
            <person name="Thudi M."/>
            <person name="Gowda C.L."/>
            <person name="Singh N.P."/>
            <person name="Lichtenzveig J."/>
            <person name="Gali K.K."/>
            <person name="Rubio J."/>
            <person name="Nadarajan N."/>
            <person name="Dolezel J."/>
            <person name="Bansal K.C."/>
            <person name="Xu X."/>
            <person name="Edwards D."/>
            <person name="Zhang G."/>
            <person name="Kahl G."/>
            <person name="Gil J."/>
            <person name="Singh K.B."/>
            <person name="Datta S.K."/>
            <person name="Jackson S.A."/>
            <person name="Wang J."/>
            <person name="Cook D.R."/>
        </authorList>
    </citation>
    <scope>NUCLEOTIDE SEQUENCE [LARGE SCALE GENOMIC DNA]</scope>
    <source>
        <strain evidence="8">cv. CDC Frontier</strain>
    </source>
</reference>
<feature type="compositionally biased region" description="Basic and acidic residues" evidence="6">
    <location>
        <begin position="528"/>
        <end position="537"/>
    </location>
</feature>
<feature type="compositionally biased region" description="Basic and acidic residues" evidence="6">
    <location>
        <begin position="910"/>
        <end position="943"/>
    </location>
</feature>
<evidence type="ECO:0000313" key="9">
    <source>
        <dbReference type="RefSeq" id="XP_004495510.1"/>
    </source>
</evidence>
<feature type="compositionally biased region" description="Basic and acidic residues" evidence="6">
    <location>
        <begin position="1089"/>
        <end position="1113"/>
    </location>
</feature>
<feature type="compositionally biased region" description="Polar residues" evidence="6">
    <location>
        <begin position="1174"/>
        <end position="1183"/>
    </location>
</feature>
<feature type="compositionally biased region" description="Polar residues" evidence="6">
    <location>
        <begin position="733"/>
        <end position="746"/>
    </location>
</feature>
<dbReference type="GeneID" id="101493187"/>
<feature type="compositionally biased region" description="Polar residues" evidence="6">
    <location>
        <begin position="978"/>
        <end position="987"/>
    </location>
</feature>
<dbReference type="RefSeq" id="XP_004495510.1">
    <property type="nucleotide sequence ID" value="XM_004495453.3"/>
</dbReference>
<feature type="compositionally biased region" description="Basic and acidic residues" evidence="6">
    <location>
        <begin position="709"/>
        <end position="720"/>
    </location>
</feature>
<dbReference type="Gene3D" id="3.30.40.10">
    <property type="entry name" value="Zinc/RING finger domain, C3HC4 (zinc finger)"/>
    <property type="match status" value="1"/>
</dbReference>
<reference evidence="9 10" key="2">
    <citation type="submission" date="2025-04" db="UniProtKB">
        <authorList>
            <consortium name="RefSeq"/>
        </authorList>
    </citation>
    <scope>IDENTIFICATION</scope>
    <source>
        <tissue evidence="9 10">Etiolated seedlings</tissue>
    </source>
</reference>
<name>A0A1S2XWC1_CICAR</name>
<dbReference type="RefSeq" id="XP_012569934.1">
    <property type="nucleotide sequence ID" value="XM_012714480.2"/>
</dbReference>
<feature type="region of interest" description="Disordered" evidence="6">
    <location>
        <begin position="845"/>
        <end position="876"/>
    </location>
</feature>
<dbReference type="PANTHER" id="PTHR14571:SF9">
    <property type="entry name" value="HISTONE-LYSINE N-METHYLTRANSFERASE SET-26-RELATED"/>
    <property type="match status" value="1"/>
</dbReference>
<feature type="region of interest" description="Disordered" evidence="6">
    <location>
        <begin position="232"/>
        <end position="350"/>
    </location>
</feature>
<feature type="compositionally biased region" description="Basic and acidic residues" evidence="6">
    <location>
        <begin position="233"/>
        <end position="263"/>
    </location>
</feature>
<feature type="region of interest" description="Disordered" evidence="6">
    <location>
        <begin position="1066"/>
        <end position="1183"/>
    </location>
</feature>
<dbReference type="PROSITE" id="PS01359">
    <property type="entry name" value="ZF_PHD_1"/>
    <property type="match status" value="1"/>
</dbReference>
<dbReference type="OrthoDB" id="79252at2759"/>
<feature type="compositionally biased region" description="Polar residues" evidence="6">
    <location>
        <begin position="511"/>
        <end position="522"/>
    </location>
</feature>
<dbReference type="GO" id="GO:0005634">
    <property type="term" value="C:nucleus"/>
    <property type="evidence" value="ECO:0007669"/>
    <property type="project" value="UniProtKB-SubCell"/>
</dbReference>
<feature type="compositionally biased region" description="Basic and acidic residues" evidence="6">
    <location>
        <begin position="688"/>
        <end position="698"/>
    </location>
</feature>
<keyword evidence="4" id="KW-0862">Zinc</keyword>
<evidence type="ECO:0000256" key="5">
    <source>
        <dbReference type="ARBA" id="ARBA00023242"/>
    </source>
</evidence>
<feature type="compositionally biased region" description="Polar residues" evidence="6">
    <location>
        <begin position="654"/>
        <end position="667"/>
    </location>
</feature>
<feature type="compositionally biased region" description="Basic and acidic residues" evidence="6">
    <location>
        <begin position="291"/>
        <end position="338"/>
    </location>
</feature>
<feature type="compositionally biased region" description="Low complexity" evidence="6">
    <location>
        <begin position="817"/>
        <end position="831"/>
    </location>
</feature>
<dbReference type="PaxDb" id="3827-XP_004495510.1"/>
<keyword evidence="2" id="KW-0479">Metal-binding</keyword>
<dbReference type="InterPro" id="IPR019786">
    <property type="entry name" value="Zinc_finger_PHD-type_CS"/>
</dbReference>
<dbReference type="InterPro" id="IPR056065">
    <property type="entry name" value="DUF7648"/>
</dbReference>
<evidence type="ECO:0000256" key="3">
    <source>
        <dbReference type="ARBA" id="ARBA00022771"/>
    </source>
</evidence>
<feature type="region of interest" description="Disordered" evidence="6">
    <location>
        <begin position="483"/>
        <end position="502"/>
    </location>
</feature>
<keyword evidence="3" id="KW-0863">Zinc-finger</keyword>
<evidence type="ECO:0000256" key="2">
    <source>
        <dbReference type="ARBA" id="ARBA00022723"/>
    </source>
</evidence>
<dbReference type="Pfam" id="PF24659">
    <property type="entry name" value="DUF7648"/>
    <property type="match status" value="1"/>
</dbReference>
<keyword evidence="5" id="KW-0539">Nucleus</keyword>
<proteinExistence type="predicted"/>
<feature type="compositionally biased region" description="Polar residues" evidence="6">
    <location>
        <begin position="858"/>
        <end position="876"/>
    </location>
</feature>
<feature type="region of interest" description="Disordered" evidence="6">
    <location>
        <begin position="603"/>
        <end position="831"/>
    </location>
</feature>
<feature type="compositionally biased region" description="Polar residues" evidence="6">
    <location>
        <begin position="541"/>
        <end position="561"/>
    </location>
</feature>
<organism evidence="8 9">
    <name type="scientific">Cicer arietinum</name>
    <name type="common">Chickpea</name>
    <name type="synonym">Garbanzo</name>
    <dbReference type="NCBI Taxonomy" id="3827"/>
    <lineage>
        <taxon>Eukaryota</taxon>
        <taxon>Viridiplantae</taxon>
        <taxon>Streptophyta</taxon>
        <taxon>Embryophyta</taxon>
        <taxon>Tracheophyta</taxon>
        <taxon>Spermatophyta</taxon>
        <taxon>Magnoliopsida</taxon>
        <taxon>eudicotyledons</taxon>
        <taxon>Gunneridae</taxon>
        <taxon>Pentapetalae</taxon>
        <taxon>rosids</taxon>
        <taxon>fabids</taxon>
        <taxon>Fabales</taxon>
        <taxon>Fabaceae</taxon>
        <taxon>Papilionoideae</taxon>
        <taxon>50 kb inversion clade</taxon>
        <taxon>NPAAA clade</taxon>
        <taxon>Hologalegina</taxon>
        <taxon>IRL clade</taxon>
        <taxon>Cicereae</taxon>
        <taxon>Cicer</taxon>
    </lineage>
</organism>
<accession>A0A1S2XWC1</accession>
<evidence type="ECO:0000313" key="8">
    <source>
        <dbReference type="Proteomes" id="UP000087171"/>
    </source>
</evidence>
<dbReference type="Proteomes" id="UP000087171">
    <property type="component" value="Chromosome Ca4"/>
</dbReference>
<evidence type="ECO:0000313" key="10">
    <source>
        <dbReference type="RefSeq" id="XP_012569934.1"/>
    </source>
</evidence>
<dbReference type="eggNOG" id="ENOG502QV2I">
    <property type="taxonomic scope" value="Eukaryota"/>
</dbReference>
<dbReference type="SMART" id="SM00249">
    <property type="entry name" value="PHD"/>
    <property type="match status" value="1"/>
</dbReference>
<feature type="region of interest" description="Disordered" evidence="6">
    <location>
        <begin position="894"/>
        <end position="1001"/>
    </location>
</feature>
<sequence length="1183" mass="131553">MKGRSNRPQTSDPPPDEWVDGSWTVDCICGVTFDDGEEMVKCDECDVWVHTRCSRYVKGDDMFACDKCKNKNNNRAGTDNNTEETEVAQLLVELPTKTISMERKNNNNRSNSLSSKVASCSRRPFKLWTDIPMEERVHVQGIPGGDPSLFAGKTVSSIFGPQLWKCTGYVPKKFNFQYREFPSWYESEDKDNDSDIKDKDNGAGVLLSFSKETNSVLATSPVAALVDMRSSQAKKDFKETRTGKFGGDRMPRVHNAVKKERTLLRPFVVNSSKRRKDELSKERSGKKKRVKTSDREEVDPKRRTSDREDVDHKRRTSDKEEIDPKRRTSDREDVDPKRRTSHSSKAAFTPTSDAKHLAFYGDRGPKVFKDDIRTIKNKNAKDIVVRDHNSNDSFAVGTIIEVSNNNLTTTEESSEALYPNKTRRSLSAGDILVEEKTDHKVLEISSKTDDAVTSVLKHNYVENASAKKKDEDCLEADNADDTSVVRSLASPQTEDHSVSAPELMNKQVSQDIDRNQQPSSAQCKFKVKREDSDDKLKHSNFHSSPISDLNNNGKPSDPTSNIEVNEAAVLSVTSCENKVSDVGIPSEVVPDNHTNEINELPGKFCHGKEEAEGSEGSLETQKGFSETKDCLDSAKNPSKSEALARPSKMPASVGKSSPTSSTVNTKSLSHDFKSEDTEIANPFTKHGAKSDRNIHVKNESCPNDAAMDEIPRKYVRERSKSSLKSNSKGLHSVRSTQNSVSKQSNPDARDSVHCSSSKPSLVHQTASVFASSETNTSMHHQKGLQVQNKISSSVSQKVEKLNQTNTHPSSKLNQNQMPSLNPSPTSNSSMLSDEELALLLHQELNSSPRVPRVPRARNTGSVPQLTSASATNTLMKRTSVGAKENYLVSRRKYKDATRDGFCSSREPEDETKKIEKEKGQSSSDQRKQDIAHVEDASVKEEGGRACVTASNSITSNGLSATPAIANSGPPSPREDRSLLSTKNSPRNISDDDTATAGRPVHHTLPGLINDIMSKGRRMTYEELCNVVLPHWPNLRKHNGERYAYSSHSQAVLDCLRNRHEWARLVDRGPKTNTNRKRRKLDAEESDDNGYDKGKTSKETEGKNFELQKEEFPKGKRKARKRRRLALQGRAVKDVRRRQKADSLTGEDVGPFSNSSEESMFSEDEIQVDRICPAGSTSDEAGSA</sequence>
<dbReference type="GO" id="GO:0008270">
    <property type="term" value="F:zinc ion binding"/>
    <property type="evidence" value="ECO:0007669"/>
    <property type="project" value="UniProtKB-KW"/>
</dbReference>
<feature type="compositionally biased region" description="Basic residues" evidence="6">
    <location>
        <begin position="1114"/>
        <end position="1124"/>
    </location>
</feature>
<keyword evidence="8" id="KW-1185">Reference proteome</keyword>
<dbReference type="SUPFAM" id="SSF57903">
    <property type="entry name" value="FYVE/PHD zinc finger"/>
    <property type="match status" value="1"/>
</dbReference>